<dbReference type="EMBL" id="KI925454">
    <property type="protein sequence ID" value="ETW86468.1"/>
    <property type="molecule type" value="Genomic_DNA"/>
</dbReference>
<accession>W4KKT9</accession>
<organism evidence="1 2">
    <name type="scientific">Heterobasidion irregulare (strain TC 32-1)</name>
    <dbReference type="NCBI Taxonomy" id="747525"/>
    <lineage>
        <taxon>Eukaryota</taxon>
        <taxon>Fungi</taxon>
        <taxon>Dikarya</taxon>
        <taxon>Basidiomycota</taxon>
        <taxon>Agaricomycotina</taxon>
        <taxon>Agaricomycetes</taxon>
        <taxon>Russulales</taxon>
        <taxon>Bondarzewiaceae</taxon>
        <taxon>Heterobasidion</taxon>
        <taxon>Heterobasidion annosum species complex</taxon>
    </lineage>
</organism>
<proteinExistence type="predicted"/>
<name>W4KKT9_HETIT</name>
<sequence length="230" mass="24929">MGITGSLPLRWSNPAKSGVKMGSTDSKGMSLSKLTFMFLIYFLCPWDVDNCSKHPQLVPTIPIPNHSHVSSSVTTTTLIGSSQLKSLGCRTDSSCIINVDHHSEGSKHVNHIRCSIDSGVTHLGLKCSRDSNTSNVSIPVKRCRGPESGPKFTQSSNVQTLVCNLIVFVTNCSFGNLKSRRFFPRSLVEDVWNGGLDCTCSTGARGVLRYSNEGCSRKTTVDEVDSVKTA</sequence>
<dbReference type="Proteomes" id="UP000030671">
    <property type="component" value="Unassembled WGS sequence"/>
</dbReference>
<dbReference type="HOGENOM" id="CLU_1204912_0_0_1"/>
<dbReference type="AlphaFoldDB" id="W4KKT9"/>
<dbReference type="KEGG" id="hir:HETIRDRAFT_306129"/>
<reference evidence="1 2" key="1">
    <citation type="journal article" date="2012" name="New Phytol.">
        <title>Insight into trade-off between wood decay and parasitism from the genome of a fungal forest pathogen.</title>
        <authorList>
            <person name="Olson A."/>
            <person name="Aerts A."/>
            <person name="Asiegbu F."/>
            <person name="Belbahri L."/>
            <person name="Bouzid O."/>
            <person name="Broberg A."/>
            <person name="Canback B."/>
            <person name="Coutinho P.M."/>
            <person name="Cullen D."/>
            <person name="Dalman K."/>
            <person name="Deflorio G."/>
            <person name="van Diepen L.T."/>
            <person name="Dunand C."/>
            <person name="Duplessis S."/>
            <person name="Durling M."/>
            <person name="Gonthier P."/>
            <person name="Grimwood J."/>
            <person name="Fossdal C.G."/>
            <person name="Hansson D."/>
            <person name="Henrissat B."/>
            <person name="Hietala A."/>
            <person name="Himmelstrand K."/>
            <person name="Hoffmeister D."/>
            <person name="Hogberg N."/>
            <person name="James T.Y."/>
            <person name="Karlsson M."/>
            <person name="Kohler A."/>
            <person name="Kues U."/>
            <person name="Lee Y.H."/>
            <person name="Lin Y.C."/>
            <person name="Lind M."/>
            <person name="Lindquist E."/>
            <person name="Lombard V."/>
            <person name="Lucas S."/>
            <person name="Lunden K."/>
            <person name="Morin E."/>
            <person name="Murat C."/>
            <person name="Park J."/>
            <person name="Raffaello T."/>
            <person name="Rouze P."/>
            <person name="Salamov A."/>
            <person name="Schmutz J."/>
            <person name="Solheim H."/>
            <person name="Stahlberg J."/>
            <person name="Velez H."/>
            <person name="de Vries R.P."/>
            <person name="Wiebenga A."/>
            <person name="Woodward S."/>
            <person name="Yakovlev I."/>
            <person name="Garbelotto M."/>
            <person name="Martin F."/>
            <person name="Grigoriev I.V."/>
            <person name="Stenlid J."/>
        </authorList>
    </citation>
    <scope>NUCLEOTIDE SEQUENCE [LARGE SCALE GENOMIC DNA]</scope>
    <source>
        <strain evidence="1 2">TC 32-1</strain>
    </source>
</reference>
<evidence type="ECO:0000313" key="2">
    <source>
        <dbReference type="Proteomes" id="UP000030671"/>
    </source>
</evidence>
<dbReference type="InParanoid" id="W4KKT9"/>
<protein>
    <submittedName>
        <fullName evidence="1">Uncharacterized protein</fullName>
    </submittedName>
</protein>
<dbReference type="RefSeq" id="XP_009540488.1">
    <property type="nucleotide sequence ID" value="XM_009542193.1"/>
</dbReference>
<dbReference type="GeneID" id="20669382"/>
<gene>
    <name evidence="1" type="ORF">HETIRDRAFT_306129</name>
</gene>
<keyword evidence="2" id="KW-1185">Reference proteome</keyword>
<evidence type="ECO:0000313" key="1">
    <source>
        <dbReference type="EMBL" id="ETW86468.1"/>
    </source>
</evidence>